<feature type="non-terminal residue" evidence="1">
    <location>
        <position position="1"/>
    </location>
</feature>
<keyword evidence="2" id="KW-1185">Reference proteome</keyword>
<gene>
    <name evidence="1" type="ORF">PCOR1329_LOCUS13183</name>
</gene>
<dbReference type="EMBL" id="CAUYUJ010003889">
    <property type="protein sequence ID" value="CAK0807256.1"/>
    <property type="molecule type" value="Genomic_DNA"/>
</dbReference>
<dbReference type="Proteomes" id="UP001189429">
    <property type="component" value="Unassembled WGS sequence"/>
</dbReference>
<organism evidence="1 2">
    <name type="scientific">Prorocentrum cordatum</name>
    <dbReference type="NCBI Taxonomy" id="2364126"/>
    <lineage>
        <taxon>Eukaryota</taxon>
        <taxon>Sar</taxon>
        <taxon>Alveolata</taxon>
        <taxon>Dinophyceae</taxon>
        <taxon>Prorocentrales</taxon>
        <taxon>Prorocentraceae</taxon>
        <taxon>Prorocentrum</taxon>
    </lineage>
</organism>
<comment type="caution">
    <text evidence="1">The sequence shown here is derived from an EMBL/GenBank/DDBJ whole genome shotgun (WGS) entry which is preliminary data.</text>
</comment>
<name>A0ABN9QN28_9DINO</name>
<accession>A0ABN9QN28</accession>
<evidence type="ECO:0000313" key="2">
    <source>
        <dbReference type="Proteomes" id="UP001189429"/>
    </source>
</evidence>
<reference evidence="1" key="1">
    <citation type="submission" date="2023-10" db="EMBL/GenBank/DDBJ databases">
        <authorList>
            <person name="Chen Y."/>
            <person name="Shah S."/>
            <person name="Dougan E. K."/>
            <person name="Thang M."/>
            <person name="Chan C."/>
        </authorList>
    </citation>
    <scope>NUCLEOTIDE SEQUENCE [LARGE SCALE GENOMIC DNA]</scope>
</reference>
<sequence length="124" mass="13813">AELDLHRQRLADLPVSRLQRRHVRRRRGAGLPADPDRHRDRGVHLEFREWLHLWPVREGAAGSAWNLLELCWCGKRRRRCSSSTSMCPRSTGTPPTTCGVSLAISAATQAVSCLACPGQSSFSV</sequence>
<proteinExistence type="predicted"/>
<evidence type="ECO:0000313" key="1">
    <source>
        <dbReference type="EMBL" id="CAK0807256.1"/>
    </source>
</evidence>
<protein>
    <submittedName>
        <fullName evidence="1">Uncharacterized protein</fullName>
    </submittedName>
</protein>
<feature type="non-terminal residue" evidence="1">
    <location>
        <position position="124"/>
    </location>
</feature>